<name>A0A0E9UWC8_ANGAN</name>
<reference evidence="1" key="2">
    <citation type="journal article" date="2015" name="Fish Shellfish Immunol.">
        <title>Early steps in the European eel (Anguilla anguilla)-Vibrio vulnificus interaction in the gills: Role of the RtxA13 toxin.</title>
        <authorList>
            <person name="Callol A."/>
            <person name="Pajuelo D."/>
            <person name="Ebbesson L."/>
            <person name="Teles M."/>
            <person name="MacKenzie S."/>
            <person name="Amaro C."/>
        </authorList>
    </citation>
    <scope>NUCLEOTIDE SEQUENCE</scope>
</reference>
<accession>A0A0E9UWC8</accession>
<reference evidence="1" key="1">
    <citation type="submission" date="2014-11" db="EMBL/GenBank/DDBJ databases">
        <authorList>
            <person name="Amaro Gonzalez C."/>
        </authorList>
    </citation>
    <scope>NUCLEOTIDE SEQUENCE</scope>
</reference>
<sequence length="16" mass="1755">MVNCHSLSLSILLLDP</sequence>
<proteinExistence type="predicted"/>
<organism evidence="1">
    <name type="scientific">Anguilla anguilla</name>
    <name type="common">European freshwater eel</name>
    <name type="synonym">Muraena anguilla</name>
    <dbReference type="NCBI Taxonomy" id="7936"/>
    <lineage>
        <taxon>Eukaryota</taxon>
        <taxon>Metazoa</taxon>
        <taxon>Chordata</taxon>
        <taxon>Craniata</taxon>
        <taxon>Vertebrata</taxon>
        <taxon>Euteleostomi</taxon>
        <taxon>Actinopterygii</taxon>
        <taxon>Neopterygii</taxon>
        <taxon>Teleostei</taxon>
        <taxon>Anguilliformes</taxon>
        <taxon>Anguillidae</taxon>
        <taxon>Anguilla</taxon>
    </lineage>
</organism>
<dbReference type="EMBL" id="GBXM01039087">
    <property type="protein sequence ID" value="JAH69490.1"/>
    <property type="molecule type" value="Transcribed_RNA"/>
</dbReference>
<protein>
    <submittedName>
        <fullName evidence="1">Uncharacterized protein</fullName>
    </submittedName>
</protein>
<dbReference type="AlphaFoldDB" id="A0A0E9UWC8"/>
<evidence type="ECO:0000313" key="1">
    <source>
        <dbReference type="EMBL" id="JAH69490.1"/>
    </source>
</evidence>